<protein>
    <submittedName>
        <fullName evidence="2">Uncharacterized protein</fullName>
    </submittedName>
</protein>
<gene>
    <name evidence="2" type="ORF">SAMN05421769_2963</name>
</gene>
<accession>A0A1N6HXN3</accession>
<evidence type="ECO:0000313" key="3">
    <source>
        <dbReference type="Proteomes" id="UP000184782"/>
    </source>
</evidence>
<evidence type="ECO:0000256" key="1">
    <source>
        <dbReference type="SAM" id="Phobius"/>
    </source>
</evidence>
<sequence length="36" mass="4373">MIDNLFLKDVFLFGKYFLINELFLLFINKILLLLTH</sequence>
<dbReference type="Proteomes" id="UP000184782">
    <property type="component" value="Unassembled WGS sequence"/>
</dbReference>
<keyword evidence="1" id="KW-0812">Transmembrane</keyword>
<organism evidence="2 3">
    <name type="scientific">Chryseobacterium scophthalmum</name>
    <dbReference type="NCBI Taxonomy" id="59733"/>
    <lineage>
        <taxon>Bacteria</taxon>
        <taxon>Pseudomonadati</taxon>
        <taxon>Bacteroidota</taxon>
        <taxon>Flavobacteriia</taxon>
        <taxon>Flavobacteriales</taxon>
        <taxon>Weeksellaceae</taxon>
        <taxon>Chryseobacterium group</taxon>
        <taxon>Chryseobacterium</taxon>
    </lineage>
</organism>
<name>A0A1N6HXN3_9FLAO</name>
<reference evidence="3" key="1">
    <citation type="submission" date="2016-12" db="EMBL/GenBank/DDBJ databases">
        <authorList>
            <person name="Varghese N."/>
            <person name="Submissions S."/>
        </authorList>
    </citation>
    <scope>NUCLEOTIDE SEQUENCE [LARGE SCALE GENOMIC DNA]</scope>
    <source>
        <strain evidence="3">DSM 16779</strain>
    </source>
</reference>
<evidence type="ECO:0000313" key="2">
    <source>
        <dbReference type="EMBL" id="SIO24419.1"/>
    </source>
</evidence>
<feature type="transmembrane region" description="Helical" evidence="1">
    <location>
        <begin position="12"/>
        <end position="34"/>
    </location>
</feature>
<dbReference type="AlphaFoldDB" id="A0A1N6HXN3"/>
<keyword evidence="3" id="KW-1185">Reference proteome</keyword>
<dbReference type="EMBL" id="FSRQ01000002">
    <property type="protein sequence ID" value="SIO24419.1"/>
    <property type="molecule type" value="Genomic_DNA"/>
</dbReference>
<proteinExistence type="predicted"/>
<keyword evidence="1" id="KW-0472">Membrane</keyword>
<dbReference type="STRING" id="59733.SAMN05421769_2963"/>
<keyword evidence="1" id="KW-1133">Transmembrane helix</keyword>